<dbReference type="AlphaFoldDB" id="D9SL53"/>
<dbReference type="NCBIfam" id="TIGR00738">
    <property type="entry name" value="rrf2_super"/>
    <property type="match status" value="1"/>
</dbReference>
<dbReference type="PANTHER" id="PTHR33221">
    <property type="entry name" value="WINGED HELIX-TURN-HELIX TRANSCRIPTIONAL REGULATOR, RRF2 FAMILY"/>
    <property type="match status" value="1"/>
</dbReference>
<dbReference type="KEGG" id="ccb:Clocel_1825"/>
<evidence type="ECO:0000256" key="1">
    <source>
        <dbReference type="ARBA" id="ARBA00023125"/>
    </source>
</evidence>
<dbReference type="Pfam" id="PF02082">
    <property type="entry name" value="Rrf2"/>
    <property type="match status" value="1"/>
</dbReference>
<dbReference type="InterPro" id="IPR000944">
    <property type="entry name" value="Tscrpt_reg_Rrf2"/>
</dbReference>
<sequence>MKLSTKGRYGVKAMFDLAVHYGSEPISIKSISDRQGISENYLEQLFSTLRKAELIKSIRGAQGGYMLNKLPAEITVADIFDVLEGPIEVSDCIDENCCSKIGSCGTRGLWIKIKNSFDEVTQSVTLQDMVDDYNKNKIEE</sequence>
<protein>
    <submittedName>
        <fullName evidence="2">Transcriptional regulator, BadM/Rrf2 family</fullName>
    </submittedName>
</protein>
<evidence type="ECO:0000313" key="2">
    <source>
        <dbReference type="EMBL" id="ADL51569.1"/>
    </source>
</evidence>
<dbReference type="HOGENOM" id="CLU_107144_0_1_9"/>
<dbReference type="Gene3D" id="1.10.10.10">
    <property type="entry name" value="Winged helix-like DNA-binding domain superfamily/Winged helix DNA-binding domain"/>
    <property type="match status" value="1"/>
</dbReference>
<dbReference type="GO" id="GO:0003700">
    <property type="term" value="F:DNA-binding transcription factor activity"/>
    <property type="evidence" value="ECO:0007669"/>
    <property type="project" value="TreeGrafter"/>
</dbReference>
<dbReference type="InterPro" id="IPR036390">
    <property type="entry name" value="WH_DNA-bd_sf"/>
</dbReference>
<dbReference type="eggNOG" id="COG1959">
    <property type="taxonomic scope" value="Bacteria"/>
</dbReference>
<dbReference type="GO" id="GO:0005829">
    <property type="term" value="C:cytosol"/>
    <property type="evidence" value="ECO:0007669"/>
    <property type="project" value="TreeGrafter"/>
</dbReference>
<proteinExistence type="predicted"/>
<organism evidence="2 3">
    <name type="scientific">Clostridium cellulovorans (strain ATCC 35296 / DSM 3052 / OCM 3 / 743B)</name>
    <dbReference type="NCBI Taxonomy" id="573061"/>
    <lineage>
        <taxon>Bacteria</taxon>
        <taxon>Bacillati</taxon>
        <taxon>Bacillota</taxon>
        <taxon>Clostridia</taxon>
        <taxon>Eubacteriales</taxon>
        <taxon>Clostridiaceae</taxon>
        <taxon>Clostridium</taxon>
    </lineage>
</organism>
<dbReference type="OrthoDB" id="9808360at2"/>
<dbReference type="Proteomes" id="UP000002730">
    <property type="component" value="Chromosome"/>
</dbReference>
<gene>
    <name evidence="2" type="ordered locus">Clocel_1825</name>
</gene>
<dbReference type="PANTHER" id="PTHR33221:SF5">
    <property type="entry name" value="HTH-TYPE TRANSCRIPTIONAL REGULATOR ISCR"/>
    <property type="match status" value="1"/>
</dbReference>
<dbReference type="SUPFAM" id="SSF46785">
    <property type="entry name" value="Winged helix' DNA-binding domain"/>
    <property type="match status" value="1"/>
</dbReference>
<name>D9SL53_CLOC7</name>
<dbReference type="STRING" id="573061.Clocel_1825"/>
<evidence type="ECO:0000313" key="3">
    <source>
        <dbReference type="Proteomes" id="UP000002730"/>
    </source>
</evidence>
<dbReference type="EMBL" id="CP002160">
    <property type="protein sequence ID" value="ADL51569.1"/>
    <property type="molecule type" value="Genomic_DNA"/>
</dbReference>
<dbReference type="PROSITE" id="PS51197">
    <property type="entry name" value="HTH_RRF2_2"/>
    <property type="match status" value="1"/>
</dbReference>
<dbReference type="RefSeq" id="WP_010077217.1">
    <property type="nucleotide sequence ID" value="NC_014393.1"/>
</dbReference>
<keyword evidence="1" id="KW-0238">DNA-binding</keyword>
<accession>D9SL53</accession>
<keyword evidence="3" id="KW-1185">Reference proteome</keyword>
<dbReference type="GO" id="GO:0003677">
    <property type="term" value="F:DNA binding"/>
    <property type="evidence" value="ECO:0007669"/>
    <property type="project" value="UniProtKB-KW"/>
</dbReference>
<dbReference type="InterPro" id="IPR036388">
    <property type="entry name" value="WH-like_DNA-bd_sf"/>
</dbReference>
<reference evidence="2 3" key="1">
    <citation type="submission" date="2010-08" db="EMBL/GenBank/DDBJ databases">
        <title>Complete sequence of Clostridium cellulovorans 743B.</title>
        <authorList>
            <consortium name="US DOE Joint Genome Institute"/>
            <person name="Lucas S."/>
            <person name="Copeland A."/>
            <person name="Lapidus A."/>
            <person name="Cheng J.-F."/>
            <person name="Bruce D."/>
            <person name="Goodwin L."/>
            <person name="Pitluck S."/>
            <person name="Chertkov O."/>
            <person name="Detter J.C."/>
            <person name="Han C."/>
            <person name="Tapia R."/>
            <person name="Land M."/>
            <person name="Hauser L."/>
            <person name="Chang Y.-J."/>
            <person name="Jeffries C."/>
            <person name="Kyrpides N."/>
            <person name="Ivanova N."/>
            <person name="Mikhailova N."/>
            <person name="Hemme C.L."/>
            <person name="Woyke T."/>
        </authorList>
    </citation>
    <scope>NUCLEOTIDE SEQUENCE [LARGE SCALE GENOMIC DNA]</scope>
    <source>
        <strain evidence="3">ATCC 35296 / DSM 3052 / OCM 3 / 743B</strain>
    </source>
</reference>